<evidence type="ECO:0000313" key="3">
    <source>
        <dbReference type="EMBL" id="CAF1598496.1"/>
    </source>
</evidence>
<evidence type="ECO:0000313" key="4">
    <source>
        <dbReference type="EMBL" id="CAF4331307.1"/>
    </source>
</evidence>
<accession>A0A816AQ86</accession>
<dbReference type="Proteomes" id="UP000681722">
    <property type="component" value="Unassembled WGS sequence"/>
</dbReference>
<proteinExistence type="predicted"/>
<dbReference type="Proteomes" id="UP000663829">
    <property type="component" value="Unassembled WGS sequence"/>
</dbReference>
<protein>
    <submittedName>
        <fullName evidence="3">Uncharacterized protein</fullName>
    </submittedName>
</protein>
<evidence type="ECO:0000313" key="6">
    <source>
        <dbReference type="Proteomes" id="UP000663829"/>
    </source>
</evidence>
<evidence type="ECO:0000313" key="5">
    <source>
        <dbReference type="EMBL" id="CAF4474454.1"/>
    </source>
</evidence>
<dbReference type="EMBL" id="CAJNOQ010035218">
    <property type="protein sequence ID" value="CAF1598496.1"/>
    <property type="molecule type" value="Genomic_DNA"/>
</dbReference>
<evidence type="ECO:0000256" key="1">
    <source>
        <dbReference type="SAM" id="MobiDB-lite"/>
    </source>
</evidence>
<dbReference type="Proteomes" id="UP000677228">
    <property type="component" value="Unassembled WGS sequence"/>
</dbReference>
<comment type="caution">
    <text evidence="3">The sequence shown here is derived from an EMBL/GenBank/DDBJ whole genome shotgun (WGS) entry which is preliminary data.</text>
</comment>
<name>A0A816AQ86_9BILA</name>
<organism evidence="3 6">
    <name type="scientific">Didymodactylos carnosus</name>
    <dbReference type="NCBI Taxonomy" id="1234261"/>
    <lineage>
        <taxon>Eukaryota</taxon>
        <taxon>Metazoa</taxon>
        <taxon>Spiralia</taxon>
        <taxon>Gnathifera</taxon>
        <taxon>Rotifera</taxon>
        <taxon>Eurotatoria</taxon>
        <taxon>Bdelloidea</taxon>
        <taxon>Philodinida</taxon>
        <taxon>Philodinidae</taxon>
        <taxon>Didymodactylos</taxon>
    </lineage>
</organism>
<gene>
    <name evidence="3" type="ORF">GPM918_LOCUS42271</name>
    <name evidence="2" type="ORF">OVA965_LOCUS38866</name>
    <name evidence="5" type="ORF">SRO942_LOCUS43476</name>
    <name evidence="4" type="ORF">TMI583_LOCUS40091</name>
</gene>
<feature type="region of interest" description="Disordered" evidence="1">
    <location>
        <begin position="30"/>
        <end position="130"/>
    </location>
</feature>
<feature type="compositionally biased region" description="Polar residues" evidence="1">
    <location>
        <begin position="95"/>
        <end position="130"/>
    </location>
</feature>
<dbReference type="AlphaFoldDB" id="A0A816AQ86"/>
<feature type="compositionally biased region" description="Polar residues" evidence="1">
    <location>
        <begin position="74"/>
        <end position="87"/>
    </location>
</feature>
<dbReference type="EMBL" id="CAJOBC010101571">
    <property type="protein sequence ID" value="CAF4474454.1"/>
    <property type="molecule type" value="Genomic_DNA"/>
</dbReference>
<dbReference type="Proteomes" id="UP000682733">
    <property type="component" value="Unassembled WGS sequence"/>
</dbReference>
<keyword evidence="6" id="KW-1185">Reference proteome</keyword>
<dbReference type="EMBL" id="CAJNOK010039127">
    <property type="protein sequence ID" value="CAF1542723.1"/>
    <property type="molecule type" value="Genomic_DNA"/>
</dbReference>
<dbReference type="EMBL" id="CAJOBA010061472">
    <property type="protein sequence ID" value="CAF4331307.1"/>
    <property type="molecule type" value="Genomic_DNA"/>
</dbReference>
<evidence type="ECO:0000313" key="2">
    <source>
        <dbReference type="EMBL" id="CAF1542723.1"/>
    </source>
</evidence>
<sequence>MVDYDAFANETKAQKDARCNGEGLQTTVNNYYQQQRTKPTGSGTFKRMATNNGEPIKLSEDEQMYDDGGGGWSQAPSHNSFKRTNNQNERDERQYPTSRTFTSSHHAGAQQLSYQSQQRAFNSNLNFQQQ</sequence>
<feature type="compositionally biased region" description="Polar residues" evidence="1">
    <location>
        <begin position="30"/>
        <end position="53"/>
    </location>
</feature>
<reference evidence="3" key="1">
    <citation type="submission" date="2021-02" db="EMBL/GenBank/DDBJ databases">
        <authorList>
            <person name="Nowell W R."/>
        </authorList>
    </citation>
    <scope>NUCLEOTIDE SEQUENCE</scope>
</reference>